<feature type="disulfide bond" evidence="1">
    <location>
        <begin position="50"/>
        <end position="59"/>
    </location>
</feature>
<feature type="non-terminal residue" evidence="4">
    <location>
        <position position="96"/>
    </location>
</feature>
<evidence type="ECO:0000313" key="5">
    <source>
        <dbReference type="Proteomes" id="UP001432322"/>
    </source>
</evidence>
<dbReference type="SUPFAM" id="SSF57196">
    <property type="entry name" value="EGF/Laminin"/>
    <property type="match status" value="1"/>
</dbReference>
<dbReference type="PROSITE" id="PS01186">
    <property type="entry name" value="EGF_2"/>
    <property type="match status" value="1"/>
</dbReference>
<feature type="signal peptide" evidence="2">
    <location>
        <begin position="1"/>
        <end position="30"/>
    </location>
</feature>
<comment type="caution">
    <text evidence="4">The sequence shown here is derived from an EMBL/GenBank/DDBJ whole genome shotgun (WGS) entry which is preliminary data.</text>
</comment>
<keyword evidence="5" id="KW-1185">Reference proteome</keyword>
<dbReference type="PROSITE" id="PS50026">
    <property type="entry name" value="EGF_3"/>
    <property type="match status" value="1"/>
</dbReference>
<dbReference type="PROSITE" id="PS00022">
    <property type="entry name" value="EGF_1"/>
    <property type="match status" value="1"/>
</dbReference>
<feature type="non-terminal residue" evidence="4">
    <location>
        <position position="1"/>
    </location>
</feature>
<comment type="caution">
    <text evidence="1">Lacks conserved residue(s) required for the propagation of feature annotation.</text>
</comment>
<accession>A0AAV5VRK6</accession>
<dbReference type="Gene3D" id="2.10.25.10">
    <property type="entry name" value="Laminin"/>
    <property type="match status" value="1"/>
</dbReference>
<keyword evidence="1" id="KW-0245">EGF-like domain</keyword>
<keyword evidence="1" id="KW-1015">Disulfide bond</keyword>
<evidence type="ECO:0000313" key="4">
    <source>
        <dbReference type="EMBL" id="GMT22113.1"/>
    </source>
</evidence>
<name>A0AAV5VRK6_9BILA</name>
<gene>
    <name evidence="4" type="ORF">PFISCL1PPCAC_13410</name>
</gene>
<feature type="domain" description="EGF-like" evidence="3">
    <location>
        <begin position="24"/>
        <end position="60"/>
    </location>
</feature>
<dbReference type="Pfam" id="PF23106">
    <property type="entry name" value="EGF_Teneurin"/>
    <property type="match status" value="1"/>
</dbReference>
<dbReference type="AlphaFoldDB" id="A0AAV5VRK6"/>
<evidence type="ECO:0000256" key="2">
    <source>
        <dbReference type="SAM" id="SignalP"/>
    </source>
</evidence>
<organism evidence="4 5">
    <name type="scientific">Pristionchus fissidentatus</name>
    <dbReference type="NCBI Taxonomy" id="1538716"/>
    <lineage>
        <taxon>Eukaryota</taxon>
        <taxon>Metazoa</taxon>
        <taxon>Ecdysozoa</taxon>
        <taxon>Nematoda</taxon>
        <taxon>Chromadorea</taxon>
        <taxon>Rhabditida</taxon>
        <taxon>Rhabditina</taxon>
        <taxon>Diplogasteromorpha</taxon>
        <taxon>Diplogasteroidea</taxon>
        <taxon>Neodiplogasteridae</taxon>
        <taxon>Pristionchus</taxon>
    </lineage>
</organism>
<protein>
    <recommendedName>
        <fullName evidence="3">EGF-like domain-containing protein</fullName>
    </recommendedName>
</protein>
<dbReference type="InterPro" id="IPR000742">
    <property type="entry name" value="EGF"/>
</dbReference>
<evidence type="ECO:0000256" key="1">
    <source>
        <dbReference type="PROSITE-ProRule" id="PRU00076"/>
    </source>
</evidence>
<dbReference type="EMBL" id="BTSY01000004">
    <property type="protein sequence ID" value="GMT22113.1"/>
    <property type="molecule type" value="Genomic_DNA"/>
</dbReference>
<evidence type="ECO:0000259" key="3">
    <source>
        <dbReference type="PROSITE" id="PS50026"/>
    </source>
</evidence>
<keyword evidence="2" id="KW-0732">Signal</keyword>
<proteinExistence type="predicted"/>
<dbReference type="Proteomes" id="UP001432322">
    <property type="component" value="Unassembled WGS sequence"/>
</dbReference>
<feature type="chain" id="PRO_5043316191" description="EGF-like domain-containing protein" evidence="2">
    <location>
        <begin position="31"/>
        <end position="96"/>
    </location>
</feature>
<sequence>ISCEAVSSCNFTSLLSFAGVTLPTVSMCDASDCGGKGVCVGIKAFPLCLCEPGYTGAKCQTKVEETGSTIPCTAADCNGKGLCLGIKAQFVCLCEL</sequence>
<reference evidence="4" key="1">
    <citation type="submission" date="2023-10" db="EMBL/GenBank/DDBJ databases">
        <title>Genome assembly of Pristionchus species.</title>
        <authorList>
            <person name="Yoshida K."/>
            <person name="Sommer R.J."/>
        </authorList>
    </citation>
    <scope>NUCLEOTIDE SEQUENCE</scope>
    <source>
        <strain evidence="4">RS5133</strain>
    </source>
</reference>